<reference evidence="1 2" key="1">
    <citation type="submission" date="2017-09" db="EMBL/GenBank/DDBJ databases">
        <title>Large-scale bioinformatics analysis of Bacillus genomes uncovers conserved roles of natural products in bacterial physiology.</title>
        <authorList>
            <consortium name="Agbiome Team Llc"/>
            <person name="Bleich R.M."/>
            <person name="Kirk G.J."/>
            <person name="Santa Maria K.C."/>
            <person name="Allen S.E."/>
            <person name="Farag S."/>
            <person name="Shank E.A."/>
            <person name="Bowers A."/>
        </authorList>
    </citation>
    <scope>NUCLEOTIDE SEQUENCE [LARGE SCALE GENOMIC DNA]</scope>
    <source>
        <strain evidence="1 2">AFS015413</strain>
    </source>
</reference>
<evidence type="ECO:0000313" key="2">
    <source>
        <dbReference type="Proteomes" id="UP000220397"/>
    </source>
</evidence>
<proteinExistence type="predicted"/>
<name>A0A9X6VFH3_BACTU</name>
<comment type="caution">
    <text evidence="1">The sequence shown here is derived from an EMBL/GenBank/DDBJ whole genome shotgun (WGS) entry which is preliminary data.</text>
</comment>
<dbReference type="AlphaFoldDB" id="A0A9X6VFH3"/>
<accession>A0A9X6VFH3</accession>
<evidence type="ECO:0000313" key="1">
    <source>
        <dbReference type="EMBL" id="PFB09801.1"/>
    </source>
</evidence>
<protein>
    <submittedName>
        <fullName evidence="1">Uncharacterized protein</fullName>
    </submittedName>
</protein>
<dbReference type="RefSeq" id="WP_062804336.1">
    <property type="nucleotide sequence ID" value="NZ_CP014847.1"/>
</dbReference>
<sequence length="63" mass="7093">MINDEGQLCCERCSAPIGDSDLYMAFGYDVLCPSCWRFISAMVEMLNGEPLKQAYYFKGGKLI</sequence>
<dbReference type="Proteomes" id="UP000220397">
    <property type="component" value="Unassembled WGS sequence"/>
</dbReference>
<dbReference type="EMBL" id="NTUS01000009">
    <property type="protein sequence ID" value="PFB09801.1"/>
    <property type="molecule type" value="Genomic_DNA"/>
</dbReference>
<gene>
    <name evidence="1" type="ORF">CN398_03060</name>
</gene>
<organism evidence="1 2">
    <name type="scientific">Bacillus thuringiensis</name>
    <dbReference type="NCBI Taxonomy" id="1428"/>
    <lineage>
        <taxon>Bacteria</taxon>
        <taxon>Bacillati</taxon>
        <taxon>Bacillota</taxon>
        <taxon>Bacilli</taxon>
        <taxon>Bacillales</taxon>
        <taxon>Bacillaceae</taxon>
        <taxon>Bacillus</taxon>
        <taxon>Bacillus cereus group</taxon>
    </lineage>
</organism>